<evidence type="ECO:0000259" key="3">
    <source>
        <dbReference type="PROSITE" id="PS50118"/>
    </source>
</evidence>
<feature type="domain" description="HMG box" evidence="3">
    <location>
        <begin position="328"/>
        <end position="396"/>
    </location>
</feature>
<name>A0AB34JK29_PRYPA</name>
<feature type="region of interest" description="Disordered" evidence="2">
    <location>
        <begin position="127"/>
        <end position="153"/>
    </location>
</feature>
<gene>
    <name evidence="4" type="ORF">AB1Y20_017380</name>
</gene>
<dbReference type="GO" id="GO:0003677">
    <property type="term" value="F:DNA binding"/>
    <property type="evidence" value="ECO:0007669"/>
    <property type="project" value="UniProtKB-UniRule"/>
</dbReference>
<feature type="compositionally biased region" description="Polar residues" evidence="2">
    <location>
        <begin position="416"/>
        <end position="426"/>
    </location>
</feature>
<sequence>MQYDYELLLTSVEEASGAPPPIPAHQPRRVPLLSGVRYAIGRGQATDPHDGRVRIEVSCVRVSRTPLLLDERDGTWCLTTNGGTNPTSLNGVQLAQFVTVPLADDDKITVQASRVSFQLLRAQSSLPDSADTAWAPTQRAAAPTSSAAAPTATAAAPTSSAAASNAAASTLSVTAPTQGAAASTQLSAPPTPPAAIEPSASEQDPQMLKVHSKDECIGCVFGFPLATAREQKAPWLRKLITRELSDTLPHLYPRGWVFDCQGAPVTEKQEKKLPVSMLLRAAEVAVTIRSPVVVFGGLTTALGTDHASREEEKAALKRQREEAELAGDPRPKSAYIRFFEMRSSELAEENPQLTKGERKKAIDIEWQATPYSERRQELEQAQKRELDAWKARQQARRSAVDVPSTMDEPAAKSNCAAHSSGPSLGNYSYIEEVDD</sequence>
<feature type="region of interest" description="Disordered" evidence="2">
    <location>
        <begin position="304"/>
        <end position="327"/>
    </location>
</feature>
<feature type="DNA-binding region" description="HMG box" evidence="1">
    <location>
        <begin position="328"/>
        <end position="396"/>
    </location>
</feature>
<accession>A0AB34JK29</accession>
<evidence type="ECO:0000313" key="4">
    <source>
        <dbReference type="EMBL" id="KAL1522390.1"/>
    </source>
</evidence>
<feature type="region of interest" description="Disordered" evidence="2">
    <location>
        <begin position="179"/>
        <end position="207"/>
    </location>
</feature>
<reference evidence="4 5" key="1">
    <citation type="journal article" date="2024" name="Science">
        <title>Giant polyketide synthase enzymes in the biosynthesis of giant marine polyether toxins.</title>
        <authorList>
            <person name="Fallon T.R."/>
            <person name="Shende V.V."/>
            <person name="Wierzbicki I.H."/>
            <person name="Pendleton A.L."/>
            <person name="Watervoot N.F."/>
            <person name="Auber R.P."/>
            <person name="Gonzalez D.J."/>
            <person name="Wisecaver J.H."/>
            <person name="Moore B.S."/>
        </authorList>
    </citation>
    <scope>NUCLEOTIDE SEQUENCE [LARGE SCALE GENOMIC DNA]</scope>
    <source>
        <strain evidence="4 5">12B1</strain>
    </source>
</reference>
<dbReference type="InterPro" id="IPR009071">
    <property type="entry name" value="HMG_box_dom"/>
</dbReference>
<feature type="compositionally biased region" description="Low complexity" evidence="2">
    <location>
        <begin position="135"/>
        <end position="153"/>
    </location>
</feature>
<dbReference type="AlphaFoldDB" id="A0AB34JK29"/>
<comment type="caution">
    <text evidence="4">The sequence shown here is derived from an EMBL/GenBank/DDBJ whole genome shotgun (WGS) entry which is preliminary data.</text>
</comment>
<keyword evidence="5" id="KW-1185">Reference proteome</keyword>
<dbReference type="Gene3D" id="2.60.200.20">
    <property type="match status" value="1"/>
</dbReference>
<dbReference type="EMBL" id="JBGBPQ010000006">
    <property type="protein sequence ID" value="KAL1522390.1"/>
    <property type="molecule type" value="Genomic_DNA"/>
</dbReference>
<proteinExistence type="predicted"/>
<dbReference type="InterPro" id="IPR008984">
    <property type="entry name" value="SMAD_FHA_dom_sf"/>
</dbReference>
<dbReference type="CDD" id="cd00060">
    <property type="entry name" value="FHA"/>
    <property type="match status" value="1"/>
</dbReference>
<evidence type="ECO:0000256" key="2">
    <source>
        <dbReference type="SAM" id="MobiDB-lite"/>
    </source>
</evidence>
<dbReference type="Proteomes" id="UP001515480">
    <property type="component" value="Unassembled WGS sequence"/>
</dbReference>
<feature type="compositionally biased region" description="Polar residues" evidence="2">
    <location>
        <begin position="179"/>
        <end position="188"/>
    </location>
</feature>
<dbReference type="SUPFAM" id="SSF47095">
    <property type="entry name" value="HMG-box"/>
    <property type="match status" value="1"/>
</dbReference>
<evidence type="ECO:0000313" key="5">
    <source>
        <dbReference type="Proteomes" id="UP001515480"/>
    </source>
</evidence>
<feature type="compositionally biased region" description="Basic and acidic residues" evidence="2">
    <location>
        <begin position="306"/>
        <end position="327"/>
    </location>
</feature>
<organism evidence="4 5">
    <name type="scientific">Prymnesium parvum</name>
    <name type="common">Toxic golden alga</name>
    <dbReference type="NCBI Taxonomy" id="97485"/>
    <lineage>
        <taxon>Eukaryota</taxon>
        <taxon>Haptista</taxon>
        <taxon>Haptophyta</taxon>
        <taxon>Prymnesiophyceae</taxon>
        <taxon>Prymnesiales</taxon>
        <taxon>Prymnesiaceae</taxon>
        <taxon>Prymnesium</taxon>
    </lineage>
</organism>
<dbReference type="SUPFAM" id="SSF49879">
    <property type="entry name" value="SMAD/FHA domain"/>
    <property type="match status" value="1"/>
</dbReference>
<protein>
    <recommendedName>
        <fullName evidence="3">HMG box domain-containing protein</fullName>
    </recommendedName>
</protein>
<dbReference type="Gene3D" id="1.10.30.10">
    <property type="entry name" value="High mobility group box domain"/>
    <property type="match status" value="1"/>
</dbReference>
<evidence type="ECO:0000256" key="1">
    <source>
        <dbReference type="PROSITE-ProRule" id="PRU00267"/>
    </source>
</evidence>
<keyword evidence="1" id="KW-0238">DNA-binding</keyword>
<feature type="region of interest" description="Disordered" evidence="2">
    <location>
        <begin position="390"/>
        <end position="435"/>
    </location>
</feature>
<keyword evidence="1" id="KW-0539">Nucleus</keyword>
<dbReference type="Pfam" id="PF00498">
    <property type="entry name" value="FHA"/>
    <property type="match status" value="1"/>
</dbReference>
<dbReference type="InterPro" id="IPR036910">
    <property type="entry name" value="HMG_box_dom_sf"/>
</dbReference>
<dbReference type="PROSITE" id="PS50118">
    <property type="entry name" value="HMG_BOX_2"/>
    <property type="match status" value="1"/>
</dbReference>
<dbReference type="SMART" id="SM00398">
    <property type="entry name" value="HMG"/>
    <property type="match status" value="1"/>
</dbReference>
<dbReference type="GO" id="GO:0005634">
    <property type="term" value="C:nucleus"/>
    <property type="evidence" value="ECO:0007669"/>
    <property type="project" value="UniProtKB-UniRule"/>
</dbReference>
<dbReference type="InterPro" id="IPR000253">
    <property type="entry name" value="FHA_dom"/>
</dbReference>
<dbReference type="CDD" id="cd00084">
    <property type="entry name" value="HMG-box_SF"/>
    <property type="match status" value="1"/>
</dbReference>